<dbReference type="Pfam" id="PF02458">
    <property type="entry name" value="Transferase"/>
    <property type="match status" value="1"/>
</dbReference>
<evidence type="ECO:0000256" key="1">
    <source>
        <dbReference type="ARBA" id="ARBA00009861"/>
    </source>
</evidence>
<accession>A0A9Q0EZ73</accession>
<dbReference type="Gene3D" id="3.30.559.10">
    <property type="entry name" value="Chloramphenicol acetyltransferase-like domain"/>
    <property type="match status" value="1"/>
</dbReference>
<dbReference type="EMBL" id="JAKUCV010007700">
    <property type="protein sequence ID" value="KAJ4822341.1"/>
    <property type="molecule type" value="Genomic_DNA"/>
</dbReference>
<dbReference type="InterPro" id="IPR050317">
    <property type="entry name" value="Plant_Fungal_Acyltransferase"/>
</dbReference>
<dbReference type="GO" id="GO:0016747">
    <property type="term" value="F:acyltransferase activity, transferring groups other than amino-acyl groups"/>
    <property type="evidence" value="ECO:0007669"/>
    <property type="project" value="TreeGrafter"/>
</dbReference>
<protein>
    <submittedName>
        <fullName evidence="2">Uncharacterized protein</fullName>
    </submittedName>
</protein>
<reference evidence="2" key="2">
    <citation type="journal article" date="2023" name="Plants (Basel)">
        <title>Annotation of the Turnera subulata (Passifloraceae) Draft Genome Reveals the S-Locus Evolved after the Divergence of Turneroideae from Passifloroideae in a Stepwise Manner.</title>
        <authorList>
            <person name="Henning P.M."/>
            <person name="Roalson E.H."/>
            <person name="Mir W."/>
            <person name="McCubbin A.G."/>
            <person name="Shore J.S."/>
        </authorList>
    </citation>
    <scope>NUCLEOTIDE SEQUENCE</scope>
    <source>
        <strain evidence="2">F60SS</strain>
    </source>
</reference>
<dbReference type="PANTHER" id="PTHR31642:SF299">
    <property type="entry name" value="OS02G0653400 PROTEIN"/>
    <property type="match status" value="1"/>
</dbReference>
<reference evidence="2" key="1">
    <citation type="submission" date="2022-02" db="EMBL/GenBank/DDBJ databases">
        <authorList>
            <person name="Henning P.M."/>
            <person name="McCubbin A.G."/>
            <person name="Shore J.S."/>
        </authorList>
    </citation>
    <scope>NUCLEOTIDE SEQUENCE</scope>
    <source>
        <strain evidence="2">F60SS</strain>
        <tissue evidence="2">Leaves</tissue>
    </source>
</reference>
<dbReference type="AlphaFoldDB" id="A0A9Q0EZ73"/>
<dbReference type="PANTHER" id="PTHR31642">
    <property type="entry name" value="TRICHOTHECENE 3-O-ACETYLTRANSFERASE"/>
    <property type="match status" value="1"/>
</dbReference>
<organism evidence="2 3">
    <name type="scientific">Turnera subulata</name>
    <dbReference type="NCBI Taxonomy" id="218843"/>
    <lineage>
        <taxon>Eukaryota</taxon>
        <taxon>Viridiplantae</taxon>
        <taxon>Streptophyta</taxon>
        <taxon>Embryophyta</taxon>
        <taxon>Tracheophyta</taxon>
        <taxon>Spermatophyta</taxon>
        <taxon>Magnoliopsida</taxon>
        <taxon>eudicotyledons</taxon>
        <taxon>Gunneridae</taxon>
        <taxon>Pentapetalae</taxon>
        <taxon>rosids</taxon>
        <taxon>fabids</taxon>
        <taxon>Malpighiales</taxon>
        <taxon>Passifloraceae</taxon>
        <taxon>Turnera</taxon>
    </lineage>
</organism>
<dbReference type="Proteomes" id="UP001141552">
    <property type="component" value="Unassembled WGS sequence"/>
</dbReference>
<dbReference type="OrthoDB" id="756073at2759"/>
<keyword evidence="3" id="KW-1185">Reference proteome</keyword>
<dbReference type="InterPro" id="IPR023213">
    <property type="entry name" value="CAT-like_dom_sf"/>
</dbReference>
<proteinExistence type="inferred from homology"/>
<comment type="caution">
    <text evidence="2">The sequence shown here is derived from an EMBL/GenBank/DDBJ whole genome shotgun (WGS) entry which is preliminary data.</text>
</comment>
<name>A0A9Q0EZ73_9ROSI</name>
<gene>
    <name evidence="2" type="ORF">Tsubulata_029761</name>
</gene>
<sequence>MAATNLPPKSYFDAMQSVPPLKVTDPRVSRQISAADDPIGLGIFKGHLTVLFYYGKVTKEEGLGLAVAGCIKESLGKAFMEQPILSGRLRRRRDDDDQDGNIGELEIVSNDAGARLIEAKIPISLQEFLDLKERKDLEAELVFWKDLDEQNPQFSPLLYVQVTSFQCGGYSVGISCSLLVADLLVMDNFLNRWSNIHTEVMSENGKVQAPIFYHPNLKPSSFSAHTIISSRGSNMRSTGQTLIFKIADHESITDWREESCKKLASLCIEEAERKISNAQLPLEFSLFMKESHQEVMKVKNFKKDEVMIISKPPLKFKNVVSFSSWDDLGLKEVAFQKGNEPAHTSCWITVPNLGGLVIAIPSPNKAALMASIIVNIPEI</sequence>
<evidence type="ECO:0000313" key="2">
    <source>
        <dbReference type="EMBL" id="KAJ4822341.1"/>
    </source>
</evidence>
<evidence type="ECO:0000313" key="3">
    <source>
        <dbReference type="Proteomes" id="UP001141552"/>
    </source>
</evidence>
<comment type="similarity">
    <text evidence="1">Belongs to the plant acyltransferase family.</text>
</comment>